<evidence type="ECO:0000313" key="1">
    <source>
        <dbReference type="EMBL" id="MSS88047.1"/>
    </source>
</evidence>
<organism evidence="1 2">
    <name type="scientific">Eisenbergiella porci</name>
    <dbReference type="NCBI Taxonomy" id="2652274"/>
    <lineage>
        <taxon>Bacteria</taxon>
        <taxon>Bacillati</taxon>
        <taxon>Bacillota</taxon>
        <taxon>Clostridia</taxon>
        <taxon>Lachnospirales</taxon>
        <taxon>Lachnospiraceae</taxon>
        <taxon>Eisenbergiella</taxon>
    </lineage>
</organism>
<evidence type="ECO:0000313" key="2">
    <source>
        <dbReference type="Proteomes" id="UP000436047"/>
    </source>
</evidence>
<keyword evidence="2" id="KW-1185">Reference proteome</keyword>
<name>A0A6N7WC47_9FIRM</name>
<dbReference type="EMBL" id="VUMI01000008">
    <property type="protein sequence ID" value="MSS88047.1"/>
    <property type="molecule type" value="Genomic_DNA"/>
</dbReference>
<dbReference type="Proteomes" id="UP000436047">
    <property type="component" value="Unassembled WGS sequence"/>
</dbReference>
<accession>A0A6N7WC47</accession>
<gene>
    <name evidence="1" type="ORF">FYJ45_06940</name>
</gene>
<dbReference type="GeneID" id="86052801"/>
<comment type="caution">
    <text evidence="1">The sequence shown here is derived from an EMBL/GenBank/DDBJ whole genome shotgun (WGS) entry which is preliminary data.</text>
</comment>
<dbReference type="AlphaFoldDB" id="A0A6N7WC47"/>
<protein>
    <submittedName>
        <fullName evidence="1">Uncharacterized protein</fullName>
    </submittedName>
</protein>
<proteinExistence type="predicted"/>
<dbReference type="RefSeq" id="WP_154464023.1">
    <property type="nucleotide sequence ID" value="NZ_JAXDZL010000164.1"/>
</dbReference>
<sequence length="69" mass="8287">MDEIRRWMSSFQRGECIIIKDLEELKESDPLEYRRLKPQNIRTALLCGRADRNHEQKCFYQGYHTSPEG</sequence>
<reference evidence="1 2" key="1">
    <citation type="submission" date="2019-08" db="EMBL/GenBank/DDBJ databases">
        <title>In-depth cultivation of the pig gut microbiome towards novel bacterial diversity and tailored functional studies.</title>
        <authorList>
            <person name="Wylensek D."/>
            <person name="Hitch T.C.A."/>
            <person name="Clavel T."/>
        </authorList>
    </citation>
    <scope>NUCLEOTIDE SEQUENCE [LARGE SCALE GENOMIC DNA]</scope>
    <source>
        <strain evidence="1 2">WCA-389-WT-23B</strain>
    </source>
</reference>